<sequence length="16" mass="1751">MPSPSRKNLLKPQPSA</sequence>
<reference evidence="1" key="1">
    <citation type="submission" date="2014-09" db="EMBL/GenBank/DDBJ databases">
        <authorList>
            <person name="Magalhaes I.L.F."/>
            <person name="Oliveira U."/>
            <person name="Santos F.R."/>
            <person name="Vidigal T.H.D.A."/>
            <person name="Brescovit A.D."/>
            <person name="Santos A.J."/>
        </authorList>
    </citation>
    <scope>NUCLEOTIDE SEQUENCE</scope>
    <source>
        <tissue evidence="1">Shoot tissue taken approximately 20 cm above the soil surface</tissue>
    </source>
</reference>
<accession>A0A0A8ZWP9</accession>
<name>A0A0A8ZWP9_ARUDO</name>
<dbReference type="AlphaFoldDB" id="A0A0A8ZWP9"/>
<reference evidence="1" key="2">
    <citation type="journal article" date="2015" name="Data Brief">
        <title>Shoot transcriptome of the giant reed, Arundo donax.</title>
        <authorList>
            <person name="Barrero R.A."/>
            <person name="Guerrero F.D."/>
            <person name="Moolhuijzen P."/>
            <person name="Goolsby J.A."/>
            <person name="Tidwell J."/>
            <person name="Bellgard S.E."/>
            <person name="Bellgard M.I."/>
        </authorList>
    </citation>
    <scope>NUCLEOTIDE SEQUENCE</scope>
    <source>
        <tissue evidence="1">Shoot tissue taken approximately 20 cm above the soil surface</tissue>
    </source>
</reference>
<organism evidence="1">
    <name type="scientific">Arundo donax</name>
    <name type="common">Giant reed</name>
    <name type="synonym">Donax arundinaceus</name>
    <dbReference type="NCBI Taxonomy" id="35708"/>
    <lineage>
        <taxon>Eukaryota</taxon>
        <taxon>Viridiplantae</taxon>
        <taxon>Streptophyta</taxon>
        <taxon>Embryophyta</taxon>
        <taxon>Tracheophyta</taxon>
        <taxon>Spermatophyta</taxon>
        <taxon>Magnoliopsida</taxon>
        <taxon>Liliopsida</taxon>
        <taxon>Poales</taxon>
        <taxon>Poaceae</taxon>
        <taxon>PACMAD clade</taxon>
        <taxon>Arundinoideae</taxon>
        <taxon>Arundineae</taxon>
        <taxon>Arundo</taxon>
    </lineage>
</organism>
<protein>
    <submittedName>
        <fullName evidence="1">Uncharacterized protein</fullName>
    </submittedName>
</protein>
<dbReference type="EMBL" id="GBRH01254629">
    <property type="protein sequence ID" value="JAD43266.1"/>
    <property type="molecule type" value="Transcribed_RNA"/>
</dbReference>
<proteinExistence type="predicted"/>
<evidence type="ECO:0000313" key="1">
    <source>
        <dbReference type="EMBL" id="JAD43266.1"/>
    </source>
</evidence>